<keyword evidence="8" id="KW-0496">Mitochondrion</keyword>
<dbReference type="GeneID" id="54569287"/>
<dbReference type="Pfam" id="PF00175">
    <property type="entry name" value="NAD_binding_1"/>
    <property type="match status" value="1"/>
</dbReference>
<name>A0A6A6CXV7_ZASCE</name>
<dbReference type="InterPro" id="IPR001433">
    <property type="entry name" value="OxRdtase_FAD/NAD-bd"/>
</dbReference>
<evidence type="ECO:0000256" key="13">
    <source>
        <dbReference type="ARBA" id="ARBA00023136"/>
    </source>
</evidence>
<gene>
    <name evidence="17" type="ORF">M409DRAFT_64304</name>
</gene>
<comment type="subcellular location">
    <subcellularLocation>
        <location evidence="2">Mitochondrion outer membrane</location>
        <topology evidence="2">Single-pass membrane protein</topology>
    </subcellularLocation>
</comment>
<dbReference type="OrthoDB" id="432685at2759"/>
<dbReference type="PRINTS" id="PR00406">
    <property type="entry name" value="CYTB5RDTASE"/>
</dbReference>
<dbReference type="SUPFAM" id="SSF63380">
    <property type="entry name" value="Riboflavin synthase domain-like"/>
    <property type="match status" value="1"/>
</dbReference>
<evidence type="ECO:0000256" key="6">
    <source>
        <dbReference type="ARBA" id="ARBA00022692"/>
    </source>
</evidence>
<dbReference type="InterPro" id="IPR017938">
    <property type="entry name" value="Riboflavin_synthase-like_b-brl"/>
</dbReference>
<evidence type="ECO:0000256" key="5">
    <source>
        <dbReference type="ARBA" id="ARBA00022630"/>
    </source>
</evidence>
<dbReference type="AlphaFoldDB" id="A0A6A6CXV7"/>
<feature type="binding site" evidence="14">
    <location>
        <position position="309"/>
    </location>
    <ligand>
        <name>FAD</name>
        <dbReference type="ChEBI" id="CHEBI:57692"/>
    </ligand>
</feature>
<dbReference type="PRINTS" id="PR00363">
    <property type="entry name" value="CYTOCHROMEB5"/>
</dbReference>
<dbReference type="SUPFAM" id="SSF55856">
    <property type="entry name" value="Cytochrome b5-like heme/steroid binding domain"/>
    <property type="match status" value="1"/>
</dbReference>
<dbReference type="Gene3D" id="2.40.30.10">
    <property type="entry name" value="Translation factors"/>
    <property type="match status" value="1"/>
</dbReference>
<organism evidence="17 18">
    <name type="scientific">Zasmidium cellare ATCC 36951</name>
    <dbReference type="NCBI Taxonomy" id="1080233"/>
    <lineage>
        <taxon>Eukaryota</taxon>
        <taxon>Fungi</taxon>
        <taxon>Dikarya</taxon>
        <taxon>Ascomycota</taxon>
        <taxon>Pezizomycotina</taxon>
        <taxon>Dothideomycetes</taxon>
        <taxon>Dothideomycetidae</taxon>
        <taxon>Mycosphaerellales</taxon>
        <taxon>Mycosphaerellaceae</taxon>
        <taxon>Zasmidium</taxon>
    </lineage>
</organism>
<keyword evidence="13" id="KW-0472">Membrane</keyword>
<keyword evidence="7" id="KW-0479">Metal-binding</keyword>
<evidence type="ECO:0000256" key="1">
    <source>
        <dbReference type="ARBA" id="ARBA00001974"/>
    </source>
</evidence>
<feature type="binding site" evidence="14">
    <location>
        <position position="311"/>
    </location>
    <ligand>
        <name>FAD</name>
        <dbReference type="ChEBI" id="CHEBI:57692"/>
    </ligand>
</feature>
<evidence type="ECO:0000259" key="16">
    <source>
        <dbReference type="PROSITE" id="PS51384"/>
    </source>
</evidence>
<sequence length="484" mass="52516">MASPDRKELQAKWKTEVEVPTLSLADVAKHNTKTDLWIVIHGKVYDVTKYARDHPGGAEALIEVGGTDSTSAYEDVGHSEDAREIMHQFLVGSLAEAADSQTPTAKPKVQLVRRGVSNEQPKKSALSGLTPQIELAAVAVGTIAVVFIARTVGLPSSNKSHAGSKSASGAESHGGFVSGFLWATTVCAAMGAVGYRYISKAMSFDKQFAPSSFPAHMHASKLVRSTNRPAGVLMPQEYQKFPLIRRDELSKDTVRLVFALPAKTTILGLPIGQHVAIRGYFDDDSGHHTVTRSYTPVSNNKDLGRLELVIKLYPDGQLTGKYLTGLKLGDEVEFRGPKGAMRYRKGFTKRLGMVAGGTGITPMYQLIRAICEDKTDDTKVSLVYANKSPDDILLRNQLERYQKLAPSKFKIYYIVDNGAPGWTGGVGRVTKETLQEHLPLASADTKILLCGPPGMINATKKNLGDLGFEQPGAVSKLTDQVFLF</sequence>
<evidence type="ECO:0000256" key="10">
    <source>
        <dbReference type="ARBA" id="ARBA00022989"/>
    </source>
</evidence>
<dbReference type="PANTHER" id="PTHR19370">
    <property type="entry name" value="NADH-CYTOCHROME B5 REDUCTASE"/>
    <property type="match status" value="1"/>
</dbReference>
<feature type="domain" description="FAD-binding FR-type" evidence="16">
    <location>
        <begin position="236"/>
        <end position="344"/>
    </location>
</feature>
<proteinExistence type="inferred from homology"/>
<dbReference type="FunFam" id="3.10.120.10:FF:000002">
    <property type="entry name" value="Cytochrome b5 type B"/>
    <property type="match status" value="1"/>
</dbReference>
<evidence type="ECO:0000256" key="8">
    <source>
        <dbReference type="ARBA" id="ARBA00022787"/>
    </source>
</evidence>
<evidence type="ECO:0000256" key="3">
    <source>
        <dbReference type="ARBA" id="ARBA00006105"/>
    </source>
</evidence>
<comment type="similarity">
    <text evidence="3">Belongs to the flavoprotein pyridine nucleotide cytochrome reductase family.</text>
</comment>
<evidence type="ECO:0000256" key="7">
    <source>
        <dbReference type="ARBA" id="ARBA00022723"/>
    </source>
</evidence>
<dbReference type="Pfam" id="PF00970">
    <property type="entry name" value="FAD_binding_6"/>
    <property type="match status" value="1"/>
</dbReference>
<evidence type="ECO:0000256" key="14">
    <source>
        <dbReference type="PIRSR" id="PIRSR601834-1"/>
    </source>
</evidence>
<dbReference type="InterPro" id="IPR008333">
    <property type="entry name" value="Cbr1-like_FAD-bd_dom"/>
</dbReference>
<evidence type="ECO:0008006" key="19">
    <source>
        <dbReference type="Google" id="ProtNLM"/>
    </source>
</evidence>
<feature type="domain" description="Cytochrome b5 heme-binding" evidence="15">
    <location>
        <begin position="19"/>
        <end position="95"/>
    </location>
</feature>
<evidence type="ECO:0000256" key="9">
    <source>
        <dbReference type="ARBA" id="ARBA00022827"/>
    </source>
</evidence>
<dbReference type="RefSeq" id="XP_033671528.1">
    <property type="nucleotide sequence ID" value="XM_033816015.1"/>
</dbReference>
<dbReference type="Gene3D" id="3.40.50.80">
    <property type="entry name" value="Nucleotide-binding domain of ferredoxin-NADP reductase (FNR) module"/>
    <property type="match status" value="1"/>
</dbReference>
<feature type="binding site" evidence="14">
    <location>
        <position position="361"/>
    </location>
    <ligand>
        <name>FAD</name>
        <dbReference type="ChEBI" id="CHEBI:57692"/>
    </ligand>
</feature>
<feature type="binding site" evidence="14">
    <location>
        <position position="294"/>
    </location>
    <ligand>
        <name>FAD</name>
        <dbReference type="ChEBI" id="CHEBI:57692"/>
    </ligand>
</feature>
<protein>
    <recommendedName>
        <fullName evidence="19">Cytochrome-b5 reductase</fullName>
    </recommendedName>
</protein>
<keyword evidence="18" id="KW-1185">Reference proteome</keyword>
<dbReference type="GO" id="GO:0016491">
    <property type="term" value="F:oxidoreductase activity"/>
    <property type="evidence" value="ECO:0007669"/>
    <property type="project" value="UniProtKB-KW"/>
</dbReference>
<dbReference type="EMBL" id="ML993585">
    <property type="protein sequence ID" value="KAF2170639.1"/>
    <property type="molecule type" value="Genomic_DNA"/>
</dbReference>
<dbReference type="InterPro" id="IPR001834">
    <property type="entry name" value="CBR-like"/>
</dbReference>
<dbReference type="GO" id="GO:0005783">
    <property type="term" value="C:endoplasmic reticulum"/>
    <property type="evidence" value="ECO:0007669"/>
    <property type="project" value="TreeGrafter"/>
</dbReference>
<dbReference type="Pfam" id="PF00173">
    <property type="entry name" value="Cyt-b5"/>
    <property type="match status" value="1"/>
</dbReference>
<dbReference type="InterPro" id="IPR017927">
    <property type="entry name" value="FAD-bd_FR_type"/>
</dbReference>
<dbReference type="PROSITE" id="PS51384">
    <property type="entry name" value="FAD_FR"/>
    <property type="match status" value="1"/>
</dbReference>
<dbReference type="InterPro" id="IPR036400">
    <property type="entry name" value="Cyt_B5-like_heme/steroid_sf"/>
</dbReference>
<keyword evidence="8" id="KW-1000">Mitochondrion outer membrane</keyword>
<dbReference type="PANTHER" id="PTHR19370:SF178">
    <property type="entry name" value="CYTOCHROME-B5 REDUCTASE"/>
    <property type="match status" value="1"/>
</dbReference>
<keyword evidence="4" id="KW-0349">Heme</keyword>
<keyword evidence="6" id="KW-0812">Transmembrane</keyword>
<evidence type="ECO:0000256" key="11">
    <source>
        <dbReference type="ARBA" id="ARBA00023002"/>
    </source>
</evidence>
<dbReference type="Proteomes" id="UP000799537">
    <property type="component" value="Unassembled WGS sequence"/>
</dbReference>
<dbReference type="GO" id="GO:0046872">
    <property type="term" value="F:metal ion binding"/>
    <property type="evidence" value="ECO:0007669"/>
    <property type="project" value="UniProtKB-KW"/>
</dbReference>
<comment type="cofactor">
    <cofactor evidence="1 14">
        <name>FAD</name>
        <dbReference type="ChEBI" id="CHEBI:57692"/>
    </cofactor>
</comment>
<evidence type="ECO:0000256" key="4">
    <source>
        <dbReference type="ARBA" id="ARBA00022617"/>
    </source>
</evidence>
<accession>A0A6A6CXV7</accession>
<dbReference type="PROSITE" id="PS50255">
    <property type="entry name" value="CYTOCHROME_B5_2"/>
    <property type="match status" value="1"/>
</dbReference>
<dbReference type="InterPro" id="IPR039261">
    <property type="entry name" value="FNR_nucleotide-bd"/>
</dbReference>
<evidence type="ECO:0000313" key="17">
    <source>
        <dbReference type="EMBL" id="KAF2170639.1"/>
    </source>
</evidence>
<evidence type="ECO:0000313" key="18">
    <source>
        <dbReference type="Proteomes" id="UP000799537"/>
    </source>
</evidence>
<evidence type="ECO:0000256" key="2">
    <source>
        <dbReference type="ARBA" id="ARBA00004572"/>
    </source>
</evidence>
<dbReference type="InterPro" id="IPR001199">
    <property type="entry name" value="Cyt_B5-like_heme/steroid-bd"/>
</dbReference>
<dbReference type="FunFam" id="3.40.50.80:FF:000019">
    <property type="entry name" value="NADH-cytochrome b5 reductase"/>
    <property type="match status" value="1"/>
</dbReference>
<reference evidence="17" key="1">
    <citation type="journal article" date="2020" name="Stud. Mycol.">
        <title>101 Dothideomycetes genomes: a test case for predicting lifestyles and emergence of pathogens.</title>
        <authorList>
            <person name="Haridas S."/>
            <person name="Albert R."/>
            <person name="Binder M."/>
            <person name="Bloem J."/>
            <person name="Labutti K."/>
            <person name="Salamov A."/>
            <person name="Andreopoulos B."/>
            <person name="Baker S."/>
            <person name="Barry K."/>
            <person name="Bills G."/>
            <person name="Bluhm B."/>
            <person name="Cannon C."/>
            <person name="Castanera R."/>
            <person name="Culley D."/>
            <person name="Daum C."/>
            <person name="Ezra D."/>
            <person name="Gonzalez J."/>
            <person name="Henrissat B."/>
            <person name="Kuo A."/>
            <person name="Liang C."/>
            <person name="Lipzen A."/>
            <person name="Lutzoni F."/>
            <person name="Magnuson J."/>
            <person name="Mondo S."/>
            <person name="Nolan M."/>
            <person name="Ohm R."/>
            <person name="Pangilinan J."/>
            <person name="Park H.-J."/>
            <person name="Ramirez L."/>
            <person name="Alfaro M."/>
            <person name="Sun H."/>
            <person name="Tritt A."/>
            <person name="Yoshinaga Y."/>
            <person name="Zwiers L.-H."/>
            <person name="Turgeon B."/>
            <person name="Goodwin S."/>
            <person name="Spatafora J."/>
            <person name="Crous P."/>
            <person name="Grigoriev I."/>
        </authorList>
    </citation>
    <scope>NUCLEOTIDE SEQUENCE</scope>
    <source>
        <strain evidence="17">ATCC 36951</strain>
    </source>
</reference>
<evidence type="ECO:0000259" key="15">
    <source>
        <dbReference type="PROSITE" id="PS50255"/>
    </source>
</evidence>
<keyword evidence="12" id="KW-0408">Iron</keyword>
<keyword evidence="9 14" id="KW-0274">FAD</keyword>
<evidence type="ECO:0000256" key="12">
    <source>
        <dbReference type="ARBA" id="ARBA00023004"/>
    </source>
</evidence>
<dbReference type="Gene3D" id="3.10.120.10">
    <property type="entry name" value="Cytochrome b5-like heme/steroid binding domain"/>
    <property type="match status" value="1"/>
</dbReference>
<feature type="binding site" evidence="14">
    <location>
        <position position="292"/>
    </location>
    <ligand>
        <name>FAD</name>
        <dbReference type="ChEBI" id="CHEBI:57692"/>
    </ligand>
</feature>
<dbReference type="SUPFAM" id="SSF52343">
    <property type="entry name" value="Ferredoxin reductase-like, C-terminal NADP-linked domain"/>
    <property type="match status" value="1"/>
</dbReference>
<dbReference type="SMART" id="SM01117">
    <property type="entry name" value="Cyt-b5"/>
    <property type="match status" value="1"/>
</dbReference>
<dbReference type="CDD" id="cd06183">
    <property type="entry name" value="cyt_b5_reduct_like"/>
    <property type="match status" value="1"/>
</dbReference>
<keyword evidence="10" id="KW-1133">Transmembrane helix</keyword>
<keyword evidence="5 14" id="KW-0285">Flavoprotein</keyword>
<dbReference type="GO" id="GO:0005741">
    <property type="term" value="C:mitochondrial outer membrane"/>
    <property type="evidence" value="ECO:0007669"/>
    <property type="project" value="UniProtKB-SubCell"/>
</dbReference>
<keyword evidence="11" id="KW-0560">Oxidoreductase</keyword>